<protein>
    <submittedName>
        <fullName evidence="6">Uncharacterized protein</fullName>
    </submittedName>
</protein>
<evidence type="ECO:0000256" key="5">
    <source>
        <dbReference type="SAM" id="Phobius"/>
    </source>
</evidence>
<comment type="subcellular location">
    <subcellularLocation>
        <location evidence="1">Membrane</location>
        <topology evidence="1">Multi-pass membrane protein</topology>
    </subcellularLocation>
</comment>
<dbReference type="RefSeq" id="WP_127351258.1">
    <property type="nucleotide sequence ID" value="NZ_CP034791.1"/>
</dbReference>
<dbReference type="Proteomes" id="UP000282930">
    <property type="component" value="Chromosome"/>
</dbReference>
<keyword evidence="3 5" id="KW-1133">Transmembrane helix</keyword>
<evidence type="ECO:0000313" key="7">
    <source>
        <dbReference type="Proteomes" id="UP000282930"/>
    </source>
</evidence>
<gene>
    <name evidence="6" type="ORF">ELD05_02705</name>
</gene>
<evidence type="ECO:0000313" key="6">
    <source>
        <dbReference type="EMBL" id="AZT89652.1"/>
    </source>
</evidence>
<evidence type="ECO:0000256" key="1">
    <source>
        <dbReference type="ARBA" id="ARBA00004141"/>
    </source>
</evidence>
<feature type="transmembrane region" description="Helical" evidence="5">
    <location>
        <begin position="44"/>
        <end position="64"/>
    </location>
</feature>
<accession>A0A3T0D306</accession>
<evidence type="ECO:0000256" key="2">
    <source>
        <dbReference type="ARBA" id="ARBA00022692"/>
    </source>
</evidence>
<dbReference type="KEGG" id="ccha:ELD05_02705"/>
<dbReference type="Gene3D" id="1.50.10.150">
    <property type="entry name" value="Voltage-dependent anion channel"/>
    <property type="match status" value="1"/>
</dbReference>
<dbReference type="InterPro" id="IPR038665">
    <property type="entry name" value="Voltage-dep_anion_channel_sf"/>
</dbReference>
<feature type="transmembrane region" description="Helical" evidence="5">
    <location>
        <begin position="85"/>
        <end position="102"/>
    </location>
</feature>
<dbReference type="InterPro" id="IPR004695">
    <property type="entry name" value="SLAC1/Mae1/Ssu1/TehA"/>
</dbReference>
<keyword evidence="7" id="KW-1185">Reference proteome</keyword>
<keyword evidence="2 5" id="KW-0812">Transmembrane</keyword>
<keyword evidence="4 5" id="KW-0472">Membrane</keyword>
<dbReference type="AlphaFoldDB" id="A0A3T0D306"/>
<sequence>MSISSVLNFAHFMPPVENFVVTILGNEIVNKTELSHAQANQANLIVFVNSAGFGIGFMLFLAYLSIIKGRFLLQGSIEKGCFPTIFILFALVGASIVAQKVWHRA</sequence>
<name>A0A3T0D306_9FIRM</name>
<organism evidence="6 7">
    <name type="scientific">Caldicellulosiruptor changbaiensis</name>
    <dbReference type="NCBI Taxonomy" id="1222016"/>
    <lineage>
        <taxon>Bacteria</taxon>
        <taxon>Bacillati</taxon>
        <taxon>Bacillota</taxon>
        <taxon>Bacillota incertae sedis</taxon>
        <taxon>Caldicellulosiruptorales</taxon>
        <taxon>Caldicellulosiruptoraceae</taxon>
        <taxon>Caldicellulosiruptor</taxon>
    </lineage>
</organism>
<evidence type="ECO:0000256" key="4">
    <source>
        <dbReference type="ARBA" id="ARBA00023136"/>
    </source>
</evidence>
<evidence type="ECO:0000256" key="3">
    <source>
        <dbReference type="ARBA" id="ARBA00022989"/>
    </source>
</evidence>
<reference evidence="6 7" key="1">
    <citation type="submission" date="2018-12" db="EMBL/GenBank/DDBJ databases">
        <title>Genome sequence from the cellulolytic species, Caldicellulosiruptor changbaiensis.</title>
        <authorList>
            <person name="Blumer-Schuette S.E."/>
            <person name="Mendoza C."/>
        </authorList>
    </citation>
    <scope>NUCLEOTIDE SEQUENCE [LARGE SCALE GENOMIC DNA]</scope>
    <source>
        <strain evidence="6 7">CBS-Z</strain>
    </source>
</reference>
<dbReference type="EMBL" id="CP034791">
    <property type="protein sequence ID" value="AZT89652.1"/>
    <property type="molecule type" value="Genomic_DNA"/>
</dbReference>
<dbReference type="Pfam" id="PF03595">
    <property type="entry name" value="SLAC1"/>
    <property type="match status" value="1"/>
</dbReference>
<proteinExistence type="predicted"/>
<dbReference type="GO" id="GO:0016020">
    <property type="term" value="C:membrane"/>
    <property type="evidence" value="ECO:0007669"/>
    <property type="project" value="UniProtKB-SubCell"/>
</dbReference>
<dbReference type="GO" id="GO:0055085">
    <property type="term" value="P:transmembrane transport"/>
    <property type="evidence" value="ECO:0007669"/>
    <property type="project" value="InterPro"/>
</dbReference>